<accession>A0ABV5Q2A4</accession>
<protein>
    <recommendedName>
        <fullName evidence="1">HTH luxR-type domain-containing protein</fullName>
    </recommendedName>
</protein>
<dbReference type="InterPro" id="IPR016032">
    <property type="entry name" value="Sig_transdc_resp-reg_C-effctor"/>
</dbReference>
<proteinExistence type="predicted"/>
<evidence type="ECO:0000313" key="2">
    <source>
        <dbReference type="EMBL" id="MFB9529616.1"/>
    </source>
</evidence>
<keyword evidence="3" id="KW-1185">Reference proteome</keyword>
<sequence>MSLEFLGISPSDELVYRHFLRNPGASAHSVDPAVLERLVALRLLEVDQAGRVAAAGPHSAMDQLIERRMDEFSGELRRVTAVLPSLLAEHAAGEPIELVERIKGMEQIQHRIWQVSTGAKEVMAMHPVRKRVDPRVRERTLSDLRDGVQYRTIVHRSTLDDPEVAAYFREIHRAGDRHRVIDEPIQLLLVFDRETAFVPLEPDDPPAGALMIRQPGIVVTLIDLFEQVWRRATDLEPDTADPSPVEKQVLDLLNRLGKDEVAARAMGVSVRTFRGYVADLMARLGAGNRFQIGARAKERGWI</sequence>
<dbReference type="InterPro" id="IPR051797">
    <property type="entry name" value="TrmB-like"/>
</dbReference>
<reference evidence="2 3" key="1">
    <citation type="submission" date="2024-09" db="EMBL/GenBank/DDBJ databases">
        <authorList>
            <person name="Sun Q."/>
            <person name="Mori K."/>
        </authorList>
    </citation>
    <scope>NUCLEOTIDE SEQUENCE [LARGE SCALE GENOMIC DNA]</scope>
    <source>
        <strain evidence="2 3">JCM 3323</strain>
    </source>
</reference>
<evidence type="ECO:0000313" key="3">
    <source>
        <dbReference type="Proteomes" id="UP001589646"/>
    </source>
</evidence>
<feature type="domain" description="HTH luxR-type" evidence="1">
    <location>
        <begin position="239"/>
        <end position="296"/>
    </location>
</feature>
<comment type="caution">
    <text evidence="2">The sequence shown here is derived from an EMBL/GenBank/DDBJ whole genome shotgun (WGS) entry which is preliminary data.</text>
</comment>
<dbReference type="SUPFAM" id="SSF46894">
    <property type="entry name" value="C-terminal effector domain of the bipartite response regulators"/>
    <property type="match status" value="1"/>
</dbReference>
<dbReference type="PANTHER" id="PTHR34293">
    <property type="entry name" value="HTH-TYPE TRANSCRIPTIONAL REGULATOR TRMBL2"/>
    <property type="match status" value="1"/>
</dbReference>
<dbReference type="InterPro" id="IPR036388">
    <property type="entry name" value="WH-like_DNA-bd_sf"/>
</dbReference>
<dbReference type="SMART" id="SM00421">
    <property type="entry name" value="HTH_LUXR"/>
    <property type="match status" value="1"/>
</dbReference>
<gene>
    <name evidence="2" type="ORF">ACFFRN_23695</name>
</gene>
<dbReference type="Proteomes" id="UP001589646">
    <property type="component" value="Unassembled WGS sequence"/>
</dbReference>
<organism evidence="2 3">
    <name type="scientific">Nonomuraea roseola</name>
    <dbReference type="NCBI Taxonomy" id="46179"/>
    <lineage>
        <taxon>Bacteria</taxon>
        <taxon>Bacillati</taxon>
        <taxon>Actinomycetota</taxon>
        <taxon>Actinomycetes</taxon>
        <taxon>Streptosporangiales</taxon>
        <taxon>Streptosporangiaceae</taxon>
        <taxon>Nonomuraea</taxon>
    </lineage>
</organism>
<dbReference type="RefSeq" id="WP_346128087.1">
    <property type="nucleotide sequence ID" value="NZ_BAAAXC010000015.1"/>
</dbReference>
<name>A0ABV5Q2A4_9ACTN</name>
<evidence type="ECO:0000259" key="1">
    <source>
        <dbReference type="SMART" id="SM00421"/>
    </source>
</evidence>
<dbReference type="Gene3D" id="1.10.10.10">
    <property type="entry name" value="Winged helix-like DNA-binding domain superfamily/Winged helix DNA-binding domain"/>
    <property type="match status" value="1"/>
</dbReference>
<dbReference type="InterPro" id="IPR000792">
    <property type="entry name" value="Tscrpt_reg_LuxR_C"/>
</dbReference>
<dbReference type="EMBL" id="JBHMCE010000007">
    <property type="protein sequence ID" value="MFB9529616.1"/>
    <property type="molecule type" value="Genomic_DNA"/>
</dbReference>
<dbReference type="PANTHER" id="PTHR34293:SF1">
    <property type="entry name" value="HTH-TYPE TRANSCRIPTIONAL REGULATOR TRMBL2"/>
    <property type="match status" value="1"/>
</dbReference>